<sequence>MSAPDERPIQLRVANKKAYVWDVEGRRRTDTLRISAVRRTGRDTASSISTERIPWDTISSPS</sequence>
<name>A0A4Y7TPU6_COPMI</name>
<proteinExistence type="predicted"/>
<comment type="caution">
    <text evidence="2">The sequence shown here is derived from an EMBL/GenBank/DDBJ whole genome shotgun (WGS) entry which is preliminary data.</text>
</comment>
<reference evidence="2 3" key="1">
    <citation type="journal article" date="2019" name="Nat. Ecol. Evol.">
        <title>Megaphylogeny resolves global patterns of mushroom evolution.</title>
        <authorList>
            <person name="Varga T."/>
            <person name="Krizsan K."/>
            <person name="Foldi C."/>
            <person name="Dima B."/>
            <person name="Sanchez-Garcia M."/>
            <person name="Sanchez-Ramirez S."/>
            <person name="Szollosi G.J."/>
            <person name="Szarkandi J.G."/>
            <person name="Papp V."/>
            <person name="Albert L."/>
            <person name="Andreopoulos W."/>
            <person name="Angelini C."/>
            <person name="Antonin V."/>
            <person name="Barry K.W."/>
            <person name="Bougher N.L."/>
            <person name="Buchanan P."/>
            <person name="Buyck B."/>
            <person name="Bense V."/>
            <person name="Catcheside P."/>
            <person name="Chovatia M."/>
            <person name="Cooper J."/>
            <person name="Damon W."/>
            <person name="Desjardin D."/>
            <person name="Finy P."/>
            <person name="Geml J."/>
            <person name="Haridas S."/>
            <person name="Hughes K."/>
            <person name="Justo A."/>
            <person name="Karasinski D."/>
            <person name="Kautmanova I."/>
            <person name="Kiss B."/>
            <person name="Kocsube S."/>
            <person name="Kotiranta H."/>
            <person name="LaButti K.M."/>
            <person name="Lechner B.E."/>
            <person name="Liimatainen K."/>
            <person name="Lipzen A."/>
            <person name="Lukacs Z."/>
            <person name="Mihaltcheva S."/>
            <person name="Morgado L.N."/>
            <person name="Niskanen T."/>
            <person name="Noordeloos M.E."/>
            <person name="Ohm R.A."/>
            <person name="Ortiz-Santana B."/>
            <person name="Ovrebo C."/>
            <person name="Racz N."/>
            <person name="Riley R."/>
            <person name="Savchenko A."/>
            <person name="Shiryaev A."/>
            <person name="Soop K."/>
            <person name="Spirin V."/>
            <person name="Szebenyi C."/>
            <person name="Tomsovsky M."/>
            <person name="Tulloss R.E."/>
            <person name="Uehling J."/>
            <person name="Grigoriev I.V."/>
            <person name="Vagvolgyi C."/>
            <person name="Papp T."/>
            <person name="Martin F.M."/>
            <person name="Miettinen O."/>
            <person name="Hibbett D.S."/>
            <person name="Nagy L.G."/>
        </authorList>
    </citation>
    <scope>NUCLEOTIDE SEQUENCE [LARGE SCALE GENOMIC DNA]</scope>
    <source>
        <strain evidence="2 3">FP101781</strain>
    </source>
</reference>
<accession>A0A4Y7TPU6</accession>
<evidence type="ECO:0000313" key="2">
    <source>
        <dbReference type="EMBL" id="TEB36220.1"/>
    </source>
</evidence>
<protein>
    <submittedName>
        <fullName evidence="2">Uncharacterized protein</fullName>
    </submittedName>
</protein>
<keyword evidence="3" id="KW-1185">Reference proteome</keyword>
<organism evidence="2 3">
    <name type="scientific">Coprinellus micaceus</name>
    <name type="common">Glistening ink-cap mushroom</name>
    <name type="synonym">Coprinus micaceus</name>
    <dbReference type="NCBI Taxonomy" id="71717"/>
    <lineage>
        <taxon>Eukaryota</taxon>
        <taxon>Fungi</taxon>
        <taxon>Dikarya</taxon>
        <taxon>Basidiomycota</taxon>
        <taxon>Agaricomycotina</taxon>
        <taxon>Agaricomycetes</taxon>
        <taxon>Agaricomycetidae</taxon>
        <taxon>Agaricales</taxon>
        <taxon>Agaricineae</taxon>
        <taxon>Psathyrellaceae</taxon>
        <taxon>Coprinellus</taxon>
    </lineage>
</organism>
<evidence type="ECO:0000256" key="1">
    <source>
        <dbReference type="SAM" id="MobiDB-lite"/>
    </source>
</evidence>
<gene>
    <name evidence="2" type="ORF">FA13DRAFT_1727789</name>
</gene>
<evidence type="ECO:0000313" key="3">
    <source>
        <dbReference type="Proteomes" id="UP000298030"/>
    </source>
</evidence>
<dbReference type="AlphaFoldDB" id="A0A4Y7TPU6"/>
<dbReference type="OrthoDB" id="48041at2759"/>
<dbReference type="EMBL" id="QPFP01000006">
    <property type="protein sequence ID" value="TEB36220.1"/>
    <property type="molecule type" value="Genomic_DNA"/>
</dbReference>
<dbReference type="Proteomes" id="UP000298030">
    <property type="component" value="Unassembled WGS sequence"/>
</dbReference>
<feature type="region of interest" description="Disordered" evidence="1">
    <location>
        <begin position="39"/>
        <end position="62"/>
    </location>
</feature>